<comment type="caution">
    <text evidence="1">The sequence shown here is derived from an EMBL/GenBank/DDBJ whole genome shotgun (WGS) entry which is preliminary data.</text>
</comment>
<name>A0AB34JDN3_PRYPA</name>
<dbReference type="Gene3D" id="3.40.50.1110">
    <property type="entry name" value="SGNH hydrolase"/>
    <property type="match status" value="1"/>
</dbReference>
<dbReference type="PANTHER" id="PTHR34407">
    <property type="entry name" value="EXPRESSED PROTEIN"/>
    <property type="match status" value="1"/>
</dbReference>
<reference evidence="1 2" key="1">
    <citation type="journal article" date="2024" name="Science">
        <title>Giant polyketide synthase enzymes in the biosynthesis of giant marine polyether toxins.</title>
        <authorList>
            <person name="Fallon T.R."/>
            <person name="Shende V.V."/>
            <person name="Wierzbicki I.H."/>
            <person name="Pendleton A.L."/>
            <person name="Watervoot N.F."/>
            <person name="Auber R.P."/>
            <person name="Gonzalez D.J."/>
            <person name="Wisecaver J.H."/>
            <person name="Moore B.S."/>
        </authorList>
    </citation>
    <scope>NUCLEOTIDE SEQUENCE [LARGE SCALE GENOMIC DNA]</scope>
    <source>
        <strain evidence="1 2">12B1</strain>
    </source>
</reference>
<dbReference type="AlphaFoldDB" id="A0AB34JDN3"/>
<protein>
    <recommendedName>
        <fullName evidence="3">SGNH hydrolase-type esterase domain-containing protein</fullName>
    </recommendedName>
</protein>
<proteinExistence type="predicted"/>
<sequence length="495" mass="54670">MDALGSEALARQFFSLHSREAATAIDAVRPSLLQEAHVVRSGPAMLYRWQKLFKHLEQPRCCLHILVLGGSVACGSFSSLFGRRKGVTPATFNTTYAVHLERYLNSHRSSCCQESHLVENRCFPGAGSSYINSNFERVVEEPPLRARRQWDLIIVDVGPNDFNAFVLDDLRRGHGMNGMQASIVEWETEALIRRISTMQHPVPVMFMENAWFDSARCSEPFGAFNVHLPVLKHYGVPTLHMIGPLARICGANETTPSASRQTAAVQVGNRTSSTPAELCRSRMLADALHLSAQGHLIGAFFLVNVLILERLRSGLNRVSTRDLPSPLASIADLEDLIMAPSTLLDFSNPAGRWIEAITKINGWQWRVDRKLPSGMYEHVNFTTGVGQLYHVTAGQLVRPTQHEVRLVVERKRLGSVGGNVVSIGLSMASCSRGAETLGLRRRLAGQEGRPLAARRRPTPTAWAALLLRPSVGAVACSTQQFDSKFERPILARRGA</sequence>
<organism evidence="1 2">
    <name type="scientific">Prymnesium parvum</name>
    <name type="common">Toxic golden alga</name>
    <dbReference type="NCBI Taxonomy" id="97485"/>
    <lineage>
        <taxon>Eukaryota</taxon>
        <taxon>Haptista</taxon>
        <taxon>Haptophyta</taxon>
        <taxon>Prymnesiophyceae</taxon>
        <taxon>Prymnesiales</taxon>
        <taxon>Prymnesiaceae</taxon>
        <taxon>Prymnesium</taxon>
    </lineage>
</organism>
<dbReference type="InterPro" id="IPR036514">
    <property type="entry name" value="SGNH_hydro_sf"/>
</dbReference>
<dbReference type="PANTHER" id="PTHR34407:SF1">
    <property type="entry name" value="SGNH HYDROLASE-TYPE ESTERASE DOMAIN-CONTAINING PROTEIN"/>
    <property type="match status" value="1"/>
</dbReference>
<dbReference type="SUPFAM" id="SSF52266">
    <property type="entry name" value="SGNH hydrolase"/>
    <property type="match status" value="1"/>
</dbReference>
<evidence type="ECO:0008006" key="3">
    <source>
        <dbReference type="Google" id="ProtNLM"/>
    </source>
</evidence>
<accession>A0AB34JDN3</accession>
<keyword evidence="2" id="KW-1185">Reference proteome</keyword>
<dbReference type="Proteomes" id="UP001515480">
    <property type="component" value="Unassembled WGS sequence"/>
</dbReference>
<gene>
    <name evidence="1" type="ORF">AB1Y20_023292</name>
</gene>
<dbReference type="EMBL" id="JBGBPQ010000009">
    <property type="protein sequence ID" value="KAL1519785.1"/>
    <property type="molecule type" value="Genomic_DNA"/>
</dbReference>
<evidence type="ECO:0000313" key="2">
    <source>
        <dbReference type="Proteomes" id="UP001515480"/>
    </source>
</evidence>
<evidence type="ECO:0000313" key="1">
    <source>
        <dbReference type="EMBL" id="KAL1519785.1"/>
    </source>
</evidence>